<evidence type="ECO:0000313" key="1">
    <source>
        <dbReference type="EMBL" id="WVX79753.1"/>
    </source>
</evidence>
<dbReference type="Proteomes" id="UP001357223">
    <property type="component" value="Chromosome"/>
</dbReference>
<keyword evidence="2" id="KW-1185">Reference proteome</keyword>
<evidence type="ECO:0000313" key="2">
    <source>
        <dbReference type="Proteomes" id="UP001357223"/>
    </source>
</evidence>
<accession>A0ABZ2C8N4</accession>
<dbReference type="Gene3D" id="3.30.1810.10">
    <property type="entry name" value="YdfO-like"/>
    <property type="match status" value="1"/>
</dbReference>
<dbReference type="RefSeq" id="WP_338448684.1">
    <property type="nucleotide sequence ID" value="NZ_CP137640.1"/>
</dbReference>
<reference evidence="1 2" key="1">
    <citation type="submission" date="2023-10" db="EMBL/GenBank/DDBJ databases">
        <title>Niallia locisalis sp.nov. isolated from a salt pond sample.</title>
        <authorList>
            <person name="Li X.-J."/>
            <person name="Dong L."/>
        </authorList>
    </citation>
    <scope>NUCLEOTIDE SEQUENCE [LARGE SCALE GENOMIC DNA]</scope>
    <source>
        <strain evidence="1 2">DSM 29761</strain>
    </source>
</reference>
<gene>
    <name evidence="1" type="ORF">R4Z09_21045</name>
</gene>
<name>A0ABZ2C8N4_9BACI</name>
<dbReference type="EMBL" id="CP137640">
    <property type="protein sequence ID" value="WVX79753.1"/>
    <property type="molecule type" value="Genomic_DNA"/>
</dbReference>
<dbReference type="InterPro" id="IPR036696">
    <property type="entry name" value="YdfO-like_sf"/>
</dbReference>
<organism evidence="1 2">
    <name type="scientific">Niallia oryzisoli</name>
    <dbReference type="NCBI Taxonomy" id="1737571"/>
    <lineage>
        <taxon>Bacteria</taxon>
        <taxon>Bacillati</taxon>
        <taxon>Bacillota</taxon>
        <taxon>Bacilli</taxon>
        <taxon>Bacillales</taxon>
        <taxon>Bacillaceae</taxon>
        <taxon>Niallia</taxon>
    </lineage>
</organism>
<dbReference type="InterPro" id="IPR009833">
    <property type="entry name" value="DUF1398"/>
</dbReference>
<dbReference type="SUPFAM" id="SSF160419">
    <property type="entry name" value="YdfO-like"/>
    <property type="match status" value="1"/>
</dbReference>
<sequence>MNGNLTENQFQDIIRRRSMGEISFSEFLDELSQNGINEYQIEVATGQATYKGVHSEFKTDSQVSLVISNIFNRSKALGAIENISLPFLDFLKEIAEAGIVSYRVLIPDKKVFYIGIGEEAIEEQLTV</sequence>
<dbReference type="Pfam" id="PF07166">
    <property type="entry name" value="DUF1398"/>
    <property type="match status" value="1"/>
</dbReference>
<protein>
    <submittedName>
        <fullName evidence="1">DUF1398 family protein</fullName>
    </submittedName>
</protein>
<proteinExistence type="predicted"/>